<reference evidence="2 3" key="1">
    <citation type="submission" date="2024-10" db="EMBL/GenBank/DDBJ databases">
        <title>Isolation, draft genome sequencing and identification of Phyllobacterium sp. NSA23, isolated from leaf soil.</title>
        <authorList>
            <person name="Akita H."/>
        </authorList>
    </citation>
    <scope>NUCLEOTIDE SEQUENCE [LARGE SCALE GENOMIC DNA]</scope>
    <source>
        <strain evidence="2 3">NSA23</strain>
    </source>
</reference>
<comment type="caution">
    <text evidence="2">The sequence shown here is derived from an EMBL/GenBank/DDBJ whole genome shotgun (WGS) entry which is preliminary data.</text>
</comment>
<dbReference type="Pfam" id="PF07812">
    <property type="entry name" value="TfuA"/>
    <property type="match status" value="1"/>
</dbReference>
<proteinExistence type="predicted"/>
<name>A0ABQ0H4A9_9HYPH</name>
<evidence type="ECO:0000313" key="2">
    <source>
        <dbReference type="EMBL" id="GAB1583741.1"/>
    </source>
</evidence>
<evidence type="ECO:0000259" key="1">
    <source>
        <dbReference type="Pfam" id="PF07812"/>
    </source>
</evidence>
<gene>
    <name evidence="2" type="ORF">PPNSA23_36840</name>
</gene>
<organism evidence="2 3">
    <name type="scientific">Phyllobacterium phragmitis</name>
    <dbReference type="NCBI Taxonomy" id="2670329"/>
    <lineage>
        <taxon>Bacteria</taxon>
        <taxon>Pseudomonadati</taxon>
        <taxon>Pseudomonadota</taxon>
        <taxon>Alphaproteobacteria</taxon>
        <taxon>Hyphomicrobiales</taxon>
        <taxon>Phyllobacteriaceae</taxon>
        <taxon>Phyllobacterium</taxon>
    </lineage>
</organism>
<protein>
    <submittedName>
        <fullName evidence="2">TfuA-like protein</fullName>
    </submittedName>
</protein>
<feature type="domain" description="TfuA-like core" evidence="1">
    <location>
        <begin position="47"/>
        <end position="166"/>
    </location>
</feature>
<dbReference type="InterPro" id="IPR012924">
    <property type="entry name" value="TfuA_core"/>
</dbReference>
<keyword evidence="3" id="KW-1185">Reference proteome</keyword>
<sequence length="238" mass="26466">MKVVFVGPTLPDVSDLVDEDIVIRPPARQGDILEAVCQGANVIGLVDGNFEQVAPVWHKEILHALSQGVKVCGAASMGALRAAECSAYGMQGIGSIYRQYEQGEILDDADVAQLHAPRELRYLSMSVPMVNVAATLRQLRAENLIDSDEAEVLERAARSIFFKDRTYQAITDRAALPGAARRAEILDLFLTREVKQKRFDALELLQWMASTQDIRAPLPTTWSFNSTSMWKSVSEYRR</sequence>
<dbReference type="EMBL" id="BAAFZP010000002">
    <property type="protein sequence ID" value="GAB1583741.1"/>
    <property type="molecule type" value="Genomic_DNA"/>
</dbReference>
<dbReference type="RefSeq" id="WP_407866295.1">
    <property type="nucleotide sequence ID" value="NZ_BAAFZP010000002.1"/>
</dbReference>
<evidence type="ECO:0000313" key="3">
    <source>
        <dbReference type="Proteomes" id="UP001628091"/>
    </source>
</evidence>
<dbReference type="Proteomes" id="UP001628091">
    <property type="component" value="Unassembled WGS sequence"/>
</dbReference>
<accession>A0ABQ0H4A9</accession>